<feature type="domain" description="OB-fold nucleic acid binding" evidence="8">
    <location>
        <begin position="24"/>
        <end position="119"/>
    </location>
</feature>
<dbReference type="NCBIfam" id="TIGR00237">
    <property type="entry name" value="xseA"/>
    <property type="match status" value="1"/>
</dbReference>
<dbReference type="EMBL" id="VZPB01000008">
    <property type="protein sequence ID" value="KAB0584060.1"/>
    <property type="molecule type" value="Genomic_DNA"/>
</dbReference>
<dbReference type="OrthoDB" id="9802795at2"/>
<dbReference type="GO" id="GO:0003676">
    <property type="term" value="F:nucleic acid binding"/>
    <property type="evidence" value="ECO:0007669"/>
    <property type="project" value="InterPro"/>
</dbReference>
<dbReference type="EC" id="3.1.11.6" evidence="5"/>
<dbReference type="InterPro" id="IPR025824">
    <property type="entry name" value="OB-fold_nuc-bd_dom"/>
</dbReference>
<name>A0A643FFP0_IDEDE</name>
<dbReference type="InterPro" id="IPR020579">
    <property type="entry name" value="Exonuc_VII_lsu_C"/>
</dbReference>
<sequence>MGCGRHAVSTWDDSGATVARPAAWTVAALLLAVADALSARFGSVTVRGEVSGFTRATSGHCYFSLKDGEGHGASLRCVMFRRQAGLLQSLPREGQQVEVRGRLSLYEPRGELQLVVESLQSVGAGRLYEEFLRLKARLEQAGWFDPARKRPLPPHPRVIGVITSASGAVWHDVVTTLRRRAPHVRVILYPSLVQGGEAPAALRAALALANARAEVEVILLCRGGGSLEDLWAFNDEQLVMAVAQSPIPVVSGVGHETDITLTDWAADLRAPTPTAAAELVSPARDELLQMLEVRAQSMMRRVHQRLDEAAQRLDLAGLRLRDPRRALQSQGDRLRLAQQRLSGALQGESQRLARQFADRRQRWQHLVERTLREASHELGLQEARLKLVDPRGVLSRGYAWIEGAEGRPIVSAASLAVGEGVRAVWADGTAQACITAVELQPAPPLPPRRTRG</sequence>
<keyword evidence="1 5" id="KW-0963">Cytoplasm</keyword>
<keyword evidence="4 5" id="KW-0269">Exonuclease</keyword>
<dbReference type="GO" id="GO:0006308">
    <property type="term" value="P:DNA catabolic process"/>
    <property type="evidence" value="ECO:0007669"/>
    <property type="project" value="UniProtKB-UniRule"/>
</dbReference>
<dbReference type="AlphaFoldDB" id="A0A643FFP0"/>
<comment type="catalytic activity">
    <reaction evidence="5 6">
        <text>Exonucleolytic cleavage in either 5'- to 3'- or 3'- to 5'-direction to yield nucleoside 5'-phosphates.</text>
        <dbReference type="EC" id="3.1.11.6"/>
    </reaction>
</comment>
<dbReference type="GO" id="GO:0008855">
    <property type="term" value="F:exodeoxyribonuclease VII activity"/>
    <property type="evidence" value="ECO:0007669"/>
    <property type="project" value="UniProtKB-UniRule"/>
</dbReference>
<dbReference type="InterPro" id="IPR003753">
    <property type="entry name" value="Exonuc_VII_L"/>
</dbReference>
<dbReference type="Pfam" id="PF02601">
    <property type="entry name" value="Exonuc_VII_L"/>
    <property type="match status" value="1"/>
</dbReference>
<reference evidence="9 10" key="1">
    <citation type="submission" date="2019-09" db="EMBL/GenBank/DDBJ databases">
        <title>Draft genome sequences of 48 bacterial type strains from the CCUG.</title>
        <authorList>
            <person name="Tunovic T."/>
            <person name="Pineiro-Iglesias B."/>
            <person name="Unosson C."/>
            <person name="Inganas E."/>
            <person name="Ohlen M."/>
            <person name="Cardew S."/>
            <person name="Jensie-Markopoulos S."/>
            <person name="Salva-Serra F."/>
            <person name="Jaen-Luchoro D."/>
            <person name="Karlsson R."/>
            <person name="Svensson-Stadler L."/>
            <person name="Chun J."/>
            <person name="Moore E."/>
        </authorList>
    </citation>
    <scope>NUCLEOTIDE SEQUENCE [LARGE SCALE GENOMIC DNA]</scope>
    <source>
        <strain evidence="9 10">CCUG 30977</strain>
    </source>
</reference>
<keyword evidence="2 5" id="KW-0540">Nuclease</keyword>
<comment type="caution">
    <text evidence="9">The sequence shown here is derived from an EMBL/GenBank/DDBJ whole genome shotgun (WGS) entry which is preliminary data.</text>
</comment>
<evidence type="ECO:0000313" key="10">
    <source>
        <dbReference type="Proteomes" id="UP000430120"/>
    </source>
</evidence>
<comment type="subunit">
    <text evidence="5">Heterooligomer composed of large and small subunits.</text>
</comment>
<dbReference type="Pfam" id="PF13742">
    <property type="entry name" value="tRNA_anti_2"/>
    <property type="match status" value="1"/>
</dbReference>
<accession>A0A643FFP0</accession>
<evidence type="ECO:0000313" key="9">
    <source>
        <dbReference type="EMBL" id="KAB0584060.1"/>
    </source>
</evidence>
<dbReference type="RefSeq" id="WP_151123088.1">
    <property type="nucleotide sequence ID" value="NZ_CP088081.1"/>
</dbReference>
<evidence type="ECO:0000256" key="2">
    <source>
        <dbReference type="ARBA" id="ARBA00022722"/>
    </source>
</evidence>
<protein>
    <recommendedName>
        <fullName evidence="5">Exodeoxyribonuclease 7 large subunit</fullName>
        <ecNumber evidence="5">3.1.11.6</ecNumber>
    </recommendedName>
    <alternativeName>
        <fullName evidence="5">Exodeoxyribonuclease VII large subunit</fullName>
        <shortName evidence="5">Exonuclease VII large subunit</shortName>
    </alternativeName>
</protein>
<evidence type="ECO:0000256" key="3">
    <source>
        <dbReference type="ARBA" id="ARBA00022801"/>
    </source>
</evidence>
<evidence type="ECO:0000259" key="7">
    <source>
        <dbReference type="Pfam" id="PF02601"/>
    </source>
</evidence>
<proteinExistence type="inferred from homology"/>
<dbReference type="CDD" id="cd04489">
    <property type="entry name" value="ExoVII_LU_OBF"/>
    <property type="match status" value="1"/>
</dbReference>
<comment type="similarity">
    <text evidence="5 6">Belongs to the XseA family.</text>
</comment>
<keyword evidence="3 5" id="KW-0378">Hydrolase</keyword>
<dbReference type="Proteomes" id="UP000430120">
    <property type="component" value="Unassembled WGS sequence"/>
</dbReference>
<evidence type="ECO:0000256" key="6">
    <source>
        <dbReference type="RuleBase" id="RU004355"/>
    </source>
</evidence>
<feature type="domain" description="Exonuclease VII large subunit C-terminal" evidence="7">
    <location>
        <begin position="143"/>
        <end position="432"/>
    </location>
</feature>
<dbReference type="GO" id="GO:0009318">
    <property type="term" value="C:exodeoxyribonuclease VII complex"/>
    <property type="evidence" value="ECO:0007669"/>
    <property type="project" value="UniProtKB-UniRule"/>
</dbReference>
<comment type="subcellular location">
    <subcellularLocation>
        <location evidence="5 6">Cytoplasm</location>
    </subcellularLocation>
</comment>
<comment type="function">
    <text evidence="5">Bidirectionally degrades single-stranded DNA into large acid-insoluble oligonucleotides, which are then degraded further into small acid-soluble oligonucleotides.</text>
</comment>
<evidence type="ECO:0000256" key="5">
    <source>
        <dbReference type="HAMAP-Rule" id="MF_00378"/>
    </source>
</evidence>
<organism evidence="9 10">
    <name type="scientific">Ideonella dechloratans</name>
    <dbReference type="NCBI Taxonomy" id="36863"/>
    <lineage>
        <taxon>Bacteria</taxon>
        <taxon>Pseudomonadati</taxon>
        <taxon>Pseudomonadota</taxon>
        <taxon>Betaproteobacteria</taxon>
        <taxon>Burkholderiales</taxon>
        <taxon>Sphaerotilaceae</taxon>
        <taxon>Ideonella</taxon>
    </lineage>
</organism>
<dbReference type="GO" id="GO:0005737">
    <property type="term" value="C:cytoplasm"/>
    <property type="evidence" value="ECO:0007669"/>
    <property type="project" value="UniProtKB-SubCell"/>
</dbReference>
<gene>
    <name evidence="5 9" type="primary">xseA</name>
    <name evidence="9" type="ORF">F7Q92_04955</name>
</gene>
<dbReference type="PANTHER" id="PTHR30008:SF0">
    <property type="entry name" value="EXODEOXYRIBONUCLEASE 7 LARGE SUBUNIT"/>
    <property type="match status" value="1"/>
</dbReference>
<dbReference type="PANTHER" id="PTHR30008">
    <property type="entry name" value="EXODEOXYRIBONUCLEASE 7 LARGE SUBUNIT"/>
    <property type="match status" value="1"/>
</dbReference>
<keyword evidence="10" id="KW-1185">Reference proteome</keyword>
<evidence type="ECO:0000256" key="4">
    <source>
        <dbReference type="ARBA" id="ARBA00022839"/>
    </source>
</evidence>
<evidence type="ECO:0000256" key="1">
    <source>
        <dbReference type="ARBA" id="ARBA00022490"/>
    </source>
</evidence>
<dbReference type="HAMAP" id="MF_00378">
    <property type="entry name" value="Exonuc_7_L"/>
    <property type="match status" value="1"/>
</dbReference>
<evidence type="ECO:0000259" key="8">
    <source>
        <dbReference type="Pfam" id="PF13742"/>
    </source>
</evidence>